<accession>A0AAD3Y3G6</accession>
<evidence type="ECO:0000313" key="3">
    <source>
        <dbReference type="EMBL" id="GMH28092.1"/>
    </source>
</evidence>
<protein>
    <recommendedName>
        <fullName evidence="2">SUEL-type lectin domain-containing protein</fullName>
    </recommendedName>
</protein>
<feature type="chain" id="PRO_5041925445" description="SUEL-type lectin domain-containing protein" evidence="1">
    <location>
        <begin position="27"/>
        <end position="133"/>
    </location>
</feature>
<dbReference type="Gene3D" id="2.60.120.740">
    <property type="match status" value="1"/>
</dbReference>
<gene>
    <name evidence="3" type="ORF">Nepgr_029935</name>
</gene>
<feature type="domain" description="SUEL-type lectin" evidence="2">
    <location>
        <begin position="42"/>
        <end position="128"/>
    </location>
</feature>
<dbReference type="CDD" id="cd22842">
    <property type="entry name" value="Gal_Rha_Lectin_BGal"/>
    <property type="match status" value="1"/>
</dbReference>
<reference evidence="3" key="1">
    <citation type="submission" date="2023-05" db="EMBL/GenBank/DDBJ databases">
        <title>Nepenthes gracilis genome sequencing.</title>
        <authorList>
            <person name="Fukushima K."/>
        </authorList>
    </citation>
    <scope>NUCLEOTIDE SEQUENCE</scope>
    <source>
        <strain evidence="3">SING2019-196</strain>
    </source>
</reference>
<organism evidence="3 4">
    <name type="scientific">Nepenthes gracilis</name>
    <name type="common">Slender pitcher plant</name>
    <dbReference type="NCBI Taxonomy" id="150966"/>
    <lineage>
        <taxon>Eukaryota</taxon>
        <taxon>Viridiplantae</taxon>
        <taxon>Streptophyta</taxon>
        <taxon>Embryophyta</taxon>
        <taxon>Tracheophyta</taxon>
        <taxon>Spermatophyta</taxon>
        <taxon>Magnoliopsida</taxon>
        <taxon>eudicotyledons</taxon>
        <taxon>Gunneridae</taxon>
        <taxon>Pentapetalae</taxon>
        <taxon>Caryophyllales</taxon>
        <taxon>Nepenthaceae</taxon>
        <taxon>Nepenthes</taxon>
    </lineage>
</organism>
<dbReference type="EMBL" id="BSYO01000034">
    <property type="protein sequence ID" value="GMH28092.1"/>
    <property type="molecule type" value="Genomic_DNA"/>
</dbReference>
<feature type="signal peptide" evidence="1">
    <location>
        <begin position="1"/>
        <end position="26"/>
    </location>
</feature>
<keyword evidence="4" id="KW-1185">Reference proteome</keyword>
<proteinExistence type="predicted"/>
<name>A0AAD3Y3G6_NEPGR</name>
<dbReference type="PROSITE" id="PS50228">
    <property type="entry name" value="SUEL_LECTIN"/>
    <property type="match status" value="1"/>
</dbReference>
<sequence>MGGLMKLHLFLTFVSLLVGFLPSSTAAAGGGDGKSGKLCDVVEEGDSLTLTCYGGIITEITFASFGDPQGRCVYSNVTRGRCEAPTSLSVVKKACVDKSVCMVVASVATFGPTPCPGKRRLAVWAICAEKENV</sequence>
<comment type="caution">
    <text evidence="3">The sequence shown here is derived from an EMBL/GenBank/DDBJ whole genome shotgun (WGS) entry which is preliminary data.</text>
</comment>
<dbReference type="AlphaFoldDB" id="A0AAD3Y3G6"/>
<dbReference type="InterPro" id="IPR000922">
    <property type="entry name" value="Lectin_gal-bd_dom"/>
</dbReference>
<dbReference type="Proteomes" id="UP001279734">
    <property type="component" value="Unassembled WGS sequence"/>
</dbReference>
<dbReference type="PANTHER" id="PTHR46780">
    <property type="entry name" value="PROTEIN EVA-1"/>
    <property type="match status" value="1"/>
</dbReference>
<evidence type="ECO:0000256" key="1">
    <source>
        <dbReference type="SAM" id="SignalP"/>
    </source>
</evidence>
<evidence type="ECO:0000313" key="4">
    <source>
        <dbReference type="Proteomes" id="UP001279734"/>
    </source>
</evidence>
<dbReference type="GO" id="GO:0030246">
    <property type="term" value="F:carbohydrate binding"/>
    <property type="evidence" value="ECO:0007669"/>
    <property type="project" value="InterPro"/>
</dbReference>
<evidence type="ECO:0000259" key="2">
    <source>
        <dbReference type="PROSITE" id="PS50228"/>
    </source>
</evidence>
<keyword evidence="1" id="KW-0732">Signal</keyword>
<dbReference type="Pfam" id="PF02140">
    <property type="entry name" value="SUEL_Lectin"/>
    <property type="match status" value="1"/>
</dbReference>
<dbReference type="InterPro" id="IPR043159">
    <property type="entry name" value="Lectin_gal-bd_sf"/>
</dbReference>